<dbReference type="RefSeq" id="WP_054255247.1">
    <property type="nucleotide sequence ID" value="NZ_CYIG01000005.1"/>
</dbReference>
<evidence type="ECO:0000256" key="7">
    <source>
        <dbReference type="ARBA" id="ARBA00022723"/>
    </source>
</evidence>
<organism evidence="15 16">
    <name type="scientific">Paenacidovorax caeni</name>
    <dbReference type="NCBI Taxonomy" id="343013"/>
    <lineage>
        <taxon>Bacteria</taxon>
        <taxon>Pseudomonadati</taxon>
        <taxon>Pseudomonadota</taxon>
        <taxon>Betaproteobacteria</taxon>
        <taxon>Burkholderiales</taxon>
        <taxon>Comamonadaceae</taxon>
        <taxon>Paenacidovorax</taxon>
    </lineage>
</organism>
<dbReference type="GO" id="GO:0020037">
    <property type="term" value="F:heme binding"/>
    <property type="evidence" value="ECO:0007669"/>
    <property type="project" value="TreeGrafter"/>
</dbReference>
<feature type="domain" description="Cytochrome b561 bacterial/Ni-hydrogenase" evidence="14">
    <location>
        <begin position="5"/>
        <end position="173"/>
    </location>
</feature>
<dbReference type="AlphaFoldDB" id="A0A1I7FF36"/>
<evidence type="ECO:0000259" key="14">
    <source>
        <dbReference type="Pfam" id="PF01292"/>
    </source>
</evidence>
<evidence type="ECO:0000313" key="15">
    <source>
        <dbReference type="EMBL" id="SFU34754.1"/>
    </source>
</evidence>
<keyword evidence="3" id="KW-0813">Transport</keyword>
<evidence type="ECO:0000256" key="5">
    <source>
        <dbReference type="ARBA" id="ARBA00022617"/>
    </source>
</evidence>
<keyword evidence="7" id="KW-0479">Metal-binding</keyword>
<dbReference type="PANTHER" id="PTHR30529">
    <property type="entry name" value="CYTOCHROME B561"/>
    <property type="match status" value="1"/>
</dbReference>
<feature type="transmembrane region" description="Helical" evidence="13">
    <location>
        <begin position="12"/>
        <end position="31"/>
    </location>
</feature>
<dbReference type="PANTHER" id="PTHR30529:SF1">
    <property type="entry name" value="CYTOCHROME B561 HOMOLOG 2"/>
    <property type="match status" value="1"/>
</dbReference>
<dbReference type="Gene3D" id="1.20.950.20">
    <property type="entry name" value="Transmembrane di-heme cytochromes, Chain C"/>
    <property type="match status" value="1"/>
</dbReference>
<dbReference type="SUPFAM" id="SSF81342">
    <property type="entry name" value="Transmembrane di-heme cytochromes"/>
    <property type="match status" value="1"/>
</dbReference>
<protein>
    <submittedName>
        <fullName evidence="15">Cytochrome b561</fullName>
    </submittedName>
</protein>
<evidence type="ECO:0000256" key="4">
    <source>
        <dbReference type="ARBA" id="ARBA00022475"/>
    </source>
</evidence>
<evidence type="ECO:0000256" key="3">
    <source>
        <dbReference type="ARBA" id="ARBA00022448"/>
    </source>
</evidence>
<evidence type="ECO:0000256" key="2">
    <source>
        <dbReference type="ARBA" id="ARBA00004651"/>
    </source>
</evidence>
<dbReference type="Pfam" id="PF01292">
    <property type="entry name" value="Ni_hydr_CYTB"/>
    <property type="match status" value="1"/>
</dbReference>
<evidence type="ECO:0000256" key="1">
    <source>
        <dbReference type="ARBA" id="ARBA00001970"/>
    </source>
</evidence>
<dbReference type="InterPro" id="IPR016174">
    <property type="entry name" value="Di-haem_cyt_TM"/>
</dbReference>
<feature type="transmembrane region" description="Helical" evidence="13">
    <location>
        <begin position="51"/>
        <end position="71"/>
    </location>
</feature>
<keyword evidence="8" id="KW-0249">Electron transport</keyword>
<name>A0A1I7FF36_9BURK</name>
<feature type="transmembrane region" description="Helical" evidence="13">
    <location>
        <begin position="92"/>
        <end position="115"/>
    </location>
</feature>
<dbReference type="GO" id="GO:0022904">
    <property type="term" value="P:respiratory electron transport chain"/>
    <property type="evidence" value="ECO:0007669"/>
    <property type="project" value="InterPro"/>
</dbReference>
<keyword evidence="6 13" id="KW-0812">Transmembrane</keyword>
<comment type="subcellular location">
    <subcellularLocation>
        <location evidence="2">Cell membrane</location>
        <topology evidence="2">Multi-pass membrane protein</topology>
    </subcellularLocation>
</comment>
<dbReference type="STRING" id="343013.SAMN04489707_100223"/>
<keyword evidence="5" id="KW-0349">Heme</keyword>
<keyword evidence="11 13" id="KW-0472">Membrane</keyword>
<dbReference type="GO" id="GO:0005886">
    <property type="term" value="C:plasma membrane"/>
    <property type="evidence" value="ECO:0007669"/>
    <property type="project" value="UniProtKB-SubCell"/>
</dbReference>
<keyword evidence="9 13" id="KW-1133">Transmembrane helix</keyword>
<evidence type="ECO:0000256" key="6">
    <source>
        <dbReference type="ARBA" id="ARBA00022692"/>
    </source>
</evidence>
<dbReference type="EMBL" id="FPBX01000002">
    <property type="protein sequence ID" value="SFU34754.1"/>
    <property type="molecule type" value="Genomic_DNA"/>
</dbReference>
<evidence type="ECO:0000256" key="10">
    <source>
        <dbReference type="ARBA" id="ARBA00023004"/>
    </source>
</evidence>
<comment type="similarity">
    <text evidence="12">Belongs to the cytochrome b561 family.</text>
</comment>
<evidence type="ECO:0000256" key="11">
    <source>
        <dbReference type="ARBA" id="ARBA00023136"/>
    </source>
</evidence>
<evidence type="ECO:0000256" key="9">
    <source>
        <dbReference type="ARBA" id="ARBA00022989"/>
    </source>
</evidence>
<dbReference type="GO" id="GO:0009055">
    <property type="term" value="F:electron transfer activity"/>
    <property type="evidence" value="ECO:0007669"/>
    <property type="project" value="InterPro"/>
</dbReference>
<dbReference type="Proteomes" id="UP000183656">
    <property type="component" value="Unassembled WGS sequence"/>
</dbReference>
<dbReference type="GO" id="GO:0046872">
    <property type="term" value="F:metal ion binding"/>
    <property type="evidence" value="ECO:0007669"/>
    <property type="project" value="UniProtKB-KW"/>
</dbReference>
<gene>
    <name evidence="15" type="ORF">SAMN04489707_100223</name>
</gene>
<evidence type="ECO:0000256" key="13">
    <source>
        <dbReference type="SAM" id="Phobius"/>
    </source>
</evidence>
<evidence type="ECO:0000256" key="12">
    <source>
        <dbReference type="ARBA" id="ARBA00037975"/>
    </source>
</evidence>
<keyword evidence="16" id="KW-1185">Reference proteome</keyword>
<feature type="transmembrane region" description="Helical" evidence="13">
    <location>
        <begin position="142"/>
        <end position="165"/>
    </location>
</feature>
<accession>A0A1I7FF36</accession>
<proteinExistence type="inferred from homology"/>
<comment type="cofactor">
    <cofactor evidence="1">
        <name>heme b</name>
        <dbReference type="ChEBI" id="CHEBI:60344"/>
    </cofactor>
</comment>
<reference evidence="15 16" key="1">
    <citation type="submission" date="2016-10" db="EMBL/GenBank/DDBJ databases">
        <authorList>
            <person name="de Groot N.N."/>
        </authorList>
    </citation>
    <scope>NUCLEOTIDE SEQUENCE [LARGE SCALE GENOMIC DNA]</scope>
    <source>
        <strain evidence="15 16">R-24608</strain>
    </source>
</reference>
<keyword evidence="10" id="KW-0408">Iron</keyword>
<sequence length="191" mass="21589">MPQPRYDRFSVFLHWLMAVLIVGQIALGLWMTGLPKDGSGLRAAWFNVHKSWGMVLCLLIAVRLAWALLRPRVAPPPGARALQALAAGAHRLLYALMLVLPWSGFFGSVFSGYPIRFFGMPLPKMASRWDGAKELFSNVHQWAAAALVLLVALHVLAFLYHQCIVKDTLLQRMRWPRRRARNTCSTVQHFS</sequence>
<evidence type="ECO:0000256" key="8">
    <source>
        <dbReference type="ARBA" id="ARBA00022982"/>
    </source>
</evidence>
<keyword evidence="4" id="KW-1003">Cell membrane</keyword>
<evidence type="ECO:0000313" key="16">
    <source>
        <dbReference type="Proteomes" id="UP000183656"/>
    </source>
</evidence>
<dbReference type="InterPro" id="IPR011577">
    <property type="entry name" value="Cyt_b561_bac/Ni-Hgenase"/>
</dbReference>
<dbReference type="InterPro" id="IPR052168">
    <property type="entry name" value="Cytochrome_b561_oxidase"/>
</dbReference>